<evidence type="ECO:0000313" key="1">
    <source>
        <dbReference type="EMBL" id="PFG18042.1"/>
    </source>
</evidence>
<dbReference type="AlphaFoldDB" id="A0A2A9CWJ3"/>
<keyword evidence="2" id="KW-1185">Reference proteome</keyword>
<protein>
    <submittedName>
        <fullName evidence="1">Polysaccharide pyruvyl transferase WcaK-like protein</fullName>
    </submittedName>
</protein>
<keyword evidence="1" id="KW-0808">Transferase</keyword>
<gene>
    <name evidence="1" type="ORF">ATK74_2622</name>
</gene>
<evidence type="ECO:0000313" key="2">
    <source>
        <dbReference type="Proteomes" id="UP000226079"/>
    </source>
</evidence>
<reference evidence="1 2" key="1">
    <citation type="submission" date="2017-10" db="EMBL/GenBank/DDBJ databases">
        <title>Sequencing the genomes of 1000 actinobacteria strains.</title>
        <authorList>
            <person name="Klenk H.-P."/>
        </authorList>
    </citation>
    <scope>NUCLEOTIDE SEQUENCE [LARGE SCALE GENOMIC DNA]</scope>
    <source>
        <strain evidence="1 2">DSM 15597</strain>
    </source>
</reference>
<name>A0A2A9CWJ3_9ACTN</name>
<dbReference type="OrthoDB" id="9797819at2"/>
<comment type="caution">
    <text evidence="1">The sequence shown here is derived from an EMBL/GenBank/DDBJ whole genome shotgun (WGS) entry which is preliminary data.</text>
</comment>
<dbReference type="Proteomes" id="UP000226079">
    <property type="component" value="Unassembled WGS sequence"/>
</dbReference>
<dbReference type="RefSeq" id="WP_098461426.1">
    <property type="nucleotide sequence ID" value="NZ_PDJC01000001.1"/>
</dbReference>
<sequence>MKVFVDAGGQQDNVGDSVLRRAYLDALRHVGELHVLVNVPPDYQAGLHAQSGDRLYTDPKAWLRAARASVLRERICLAYNSGELRISERAASGGPTAEQVVAWLNRIRGGLVVMAGNSVRPGFAMTSTFGPGNARTATLVSWREQWSADQVGRGAVNPDWAFALGSPAELLRSPGERRLVTVTMRGDRPAPPPEWYDQVTTLASERGCRLQVVVQVRRDGQRAAELAAGLGADLLDWPATESLRSREARLRHYYRDSLAVISDRAHALIIGMTEGAVPIGVTTSSPEKIRRLFGVVSTLPIAPDEAGDDPRRWQLLLDSRPQLAADLAAARAQLDVLRGHLLAAAS</sequence>
<organism evidence="1 2">
    <name type="scientific">Propionicimonas paludicola</name>
    <dbReference type="NCBI Taxonomy" id="185243"/>
    <lineage>
        <taxon>Bacteria</taxon>
        <taxon>Bacillati</taxon>
        <taxon>Actinomycetota</taxon>
        <taxon>Actinomycetes</taxon>
        <taxon>Propionibacteriales</taxon>
        <taxon>Nocardioidaceae</taxon>
        <taxon>Propionicimonas</taxon>
    </lineage>
</organism>
<dbReference type="EMBL" id="PDJC01000001">
    <property type="protein sequence ID" value="PFG18042.1"/>
    <property type="molecule type" value="Genomic_DNA"/>
</dbReference>
<proteinExistence type="predicted"/>
<accession>A0A2A9CWJ3</accession>
<dbReference type="GO" id="GO:0016740">
    <property type="term" value="F:transferase activity"/>
    <property type="evidence" value="ECO:0007669"/>
    <property type="project" value="UniProtKB-KW"/>
</dbReference>